<gene>
    <name evidence="9" type="ORF">A2572_03205</name>
</gene>
<reference evidence="9 10" key="1">
    <citation type="journal article" date="2016" name="Nat. Commun.">
        <title>Thousands of microbial genomes shed light on interconnected biogeochemical processes in an aquifer system.</title>
        <authorList>
            <person name="Anantharaman K."/>
            <person name="Brown C.T."/>
            <person name="Hug L.A."/>
            <person name="Sharon I."/>
            <person name="Castelle C.J."/>
            <person name="Probst A.J."/>
            <person name="Thomas B.C."/>
            <person name="Singh A."/>
            <person name="Wilkins M.J."/>
            <person name="Karaoz U."/>
            <person name="Brodie E.L."/>
            <person name="Williams K.H."/>
            <person name="Hubbard S.S."/>
            <person name="Banfield J.F."/>
        </authorList>
    </citation>
    <scope>NUCLEOTIDE SEQUENCE [LARGE SCALE GENOMIC DNA]</scope>
</reference>
<feature type="transmembrane region" description="Helical" evidence="7">
    <location>
        <begin position="53"/>
        <end position="73"/>
    </location>
</feature>
<feature type="transmembrane region" description="Helical" evidence="7">
    <location>
        <begin position="85"/>
        <end position="108"/>
    </location>
</feature>
<dbReference type="InterPro" id="IPR003148">
    <property type="entry name" value="RCK_N"/>
</dbReference>
<keyword evidence="5 7" id="KW-1133">Transmembrane helix</keyword>
<sequence length="557" mass="62355">MELFTELSKVLILTTSLSVLAKILKQPLIIAYILSGILAGPLAFNILKSGDALDIFSKVGISILLFIVGLNLNPKVIKEVGKVSLYTGVLQVIFTSLIGYFISVFLGLNHVSALYVSIALTFSSTIIVLKLLSDKGDFQKLYGKIAIGFLLVQDVIASLILLFVSSGTSQNTSPNTITSLVIKFFILCVVLIVFNHILLPKITKYISSNQELLFLFSITWGLGLGSVFYLLGFSIEIGSLIAGVSLSSSQLAYEISSRLKPIRDFFITIFFVLLGSHMSFENLDKIIPQAIIFSLFVLIGNPFIVVIIMNLLGHKRKTSFLAGLTVAQISEFSLILATLGFNLKHISKDTLSLITIVGLITISISTYFIIYAEKIFEKVEFLLKILELKKNNHYKENQNQNYDTLLFGFDRVGTHFTNHFQKNNRCFLVVDLNPERALLLERKKLPYLIGDASDIDFLEDLNLKTVKLIISTIPDFQTNSLILKEAKRNNPQVTFITISHNNQEAQNLYQQGASFVSIPHYLGAKHITNLINKYGVKHNNFKNERQKHLNYLQKTLV</sequence>
<dbReference type="GO" id="GO:1902600">
    <property type="term" value="P:proton transmembrane transport"/>
    <property type="evidence" value="ECO:0007669"/>
    <property type="project" value="InterPro"/>
</dbReference>
<dbReference type="Pfam" id="PF00999">
    <property type="entry name" value="Na_H_Exchanger"/>
    <property type="match status" value="1"/>
</dbReference>
<keyword evidence="6 7" id="KW-0472">Membrane</keyword>
<dbReference type="Proteomes" id="UP000179237">
    <property type="component" value="Unassembled WGS sequence"/>
</dbReference>
<dbReference type="Gene3D" id="1.20.1530.20">
    <property type="match status" value="1"/>
</dbReference>
<dbReference type="GO" id="GO:0006813">
    <property type="term" value="P:potassium ion transport"/>
    <property type="evidence" value="ECO:0007669"/>
    <property type="project" value="InterPro"/>
</dbReference>
<name>A0A1F5FWW1_9BACT</name>
<evidence type="ECO:0000256" key="4">
    <source>
        <dbReference type="ARBA" id="ARBA00022692"/>
    </source>
</evidence>
<dbReference type="GO" id="GO:0015297">
    <property type="term" value="F:antiporter activity"/>
    <property type="evidence" value="ECO:0007669"/>
    <property type="project" value="InterPro"/>
</dbReference>
<dbReference type="PROSITE" id="PS51201">
    <property type="entry name" value="RCK_N"/>
    <property type="match status" value="1"/>
</dbReference>
<dbReference type="Pfam" id="PF02254">
    <property type="entry name" value="TrkA_N"/>
    <property type="match status" value="1"/>
</dbReference>
<dbReference type="SUPFAM" id="SSF51735">
    <property type="entry name" value="NAD(P)-binding Rossmann-fold domains"/>
    <property type="match status" value="1"/>
</dbReference>
<evidence type="ECO:0000256" key="6">
    <source>
        <dbReference type="ARBA" id="ARBA00023136"/>
    </source>
</evidence>
<proteinExistence type="inferred from homology"/>
<evidence type="ECO:0000256" key="2">
    <source>
        <dbReference type="ARBA" id="ARBA00005551"/>
    </source>
</evidence>
<protein>
    <recommendedName>
        <fullName evidence="8">RCK N-terminal domain-containing protein</fullName>
    </recommendedName>
</protein>
<feature type="domain" description="RCK N-terminal" evidence="8">
    <location>
        <begin position="401"/>
        <end position="518"/>
    </location>
</feature>
<dbReference type="GO" id="GO:0016020">
    <property type="term" value="C:membrane"/>
    <property type="evidence" value="ECO:0007669"/>
    <property type="project" value="UniProtKB-SubCell"/>
</dbReference>
<dbReference type="InterPro" id="IPR036291">
    <property type="entry name" value="NAD(P)-bd_dom_sf"/>
</dbReference>
<evidence type="ECO:0000259" key="8">
    <source>
        <dbReference type="PROSITE" id="PS51201"/>
    </source>
</evidence>
<feature type="transmembrane region" description="Helical" evidence="7">
    <location>
        <begin position="28"/>
        <end position="47"/>
    </location>
</feature>
<feature type="transmembrane region" description="Helical" evidence="7">
    <location>
        <begin position="114"/>
        <end position="133"/>
    </location>
</feature>
<feature type="transmembrane region" description="Helical" evidence="7">
    <location>
        <begin position="212"/>
        <end position="231"/>
    </location>
</feature>
<keyword evidence="4 7" id="KW-0812">Transmembrane</keyword>
<evidence type="ECO:0000256" key="1">
    <source>
        <dbReference type="ARBA" id="ARBA00004141"/>
    </source>
</evidence>
<accession>A0A1F5FWW1</accession>
<dbReference type="InterPro" id="IPR006153">
    <property type="entry name" value="Cation/H_exchanger_TM"/>
</dbReference>
<evidence type="ECO:0000313" key="10">
    <source>
        <dbReference type="Proteomes" id="UP000179237"/>
    </source>
</evidence>
<organism evidence="9 10">
    <name type="scientific">Candidatus Collierbacteria bacterium RIFOXYD1_FULL_40_9</name>
    <dbReference type="NCBI Taxonomy" id="1817731"/>
    <lineage>
        <taxon>Bacteria</taxon>
        <taxon>Candidatus Collieribacteriota</taxon>
    </lineage>
</organism>
<comment type="similarity">
    <text evidence="2">Belongs to the monovalent cation:proton antiporter 2 (CPA2) transporter (TC 2.A.37) family.</text>
</comment>
<comment type="subcellular location">
    <subcellularLocation>
        <location evidence="1">Membrane</location>
        <topology evidence="1">Multi-pass membrane protein</topology>
    </subcellularLocation>
</comment>
<evidence type="ECO:0000313" key="9">
    <source>
        <dbReference type="EMBL" id="OGD84109.1"/>
    </source>
</evidence>
<evidence type="ECO:0000256" key="7">
    <source>
        <dbReference type="SAM" id="Phobius"/>
    </source>
</evidence>
<feature type="transmembrane region" description="Helical" evidence="7">
    <location>
        <begin position="320"/>
        <end position="341"/>
    </location>
</feature>
<dbReference type="PANTHER" id="PTHR42751:SF3">
    <property type="entry name" value="SODIUM_GLUTAMATE SYMPORTER"/>
    <property type="match status" value="1"/>
</dbReference>
<dbReference type="PANTHER" id="PTHR42751">
    <property type="entry name" value="SODIUM/HYDROGEN EXCHANGER FAMILY/TRKA DOMAIN PROTEIN"/>
    <property type="match status" value="1"/>
</dbReference>
<dbReference type="AlphaFoldDB" id="A0A1F5FWW1"/>
<feature type="transmembrane region" description="Helical" evidence="7">
    <location>
        <begin position="286"/>
        <end position="308"/>
    </location>
</feature>
<feature type="transmembrane region" description="Helical" evidence="7">
    <location>
        <begin position="177"/>
        <end position="200"/>
    </location>
</feature>
<feature type="transmembrane region" description="Helical" evidence="7">
    <location>
        <begin position="145"/>
        <end position="165"/>
    </location>
</feature>
<dbReference type="InterPro" id="IPR038770">
    <property type="entry name" value="Na+/solute_symporter_sf"/>
</dbReference>
<evidence type="ECO:0000256" key="3">
    <source>
        <dbReference type="ARBA" id="ARBA00022448"/>
    </source>
</evidence>
<dbReference type="EMBL" id="MFAQ01000002">
    <property type="protein sequence ID" value="OGD84109.1"/>
    <property type="molecule type" value="Genomic_DNA"/>
</dbReference>
<dbReference type="Gene3D" id="3.40.50.720">
    <property type="entry name" value="NAD(P)-binding Rossmann-like Domain"/>
    <property type="match status" value="1"/>
</dbReference>
<comment type="caution">
    <text evidence="9">The sequence shown here is derived from an EMBL/GenBank/DDBJ whole genome shotgun (WGS) entry which is preliminary data.</text>
</comment>
<feature type="transmembrane region" description="Helical" evidence="7">
    <location>
        <begin position="353"/>
        <end position="372"/>
    </location>
</feature>
<keyword evidence="3" id="KW-0813">Transport</keyword>
<evidence type="ECO:0000256" key="5">
    <source>
        <dbReference type="ARBA" id="ARBA00022989"/>
    </source>
</evidence>